<evidence type="ECO:0000256" key="8">
    <source>
        <dbReference type="SAM" id="MobiDB-lite"/>
    </source>
</evidence>
<feature type="compositionally biased region" description="Basic and acidic residues" evidence="8">
    <location>
        <begin position="7"/>
        <end position="23"/>
    </location>
</feature>
<name>A0A5M8PN30_9LECA</name>
<feature type="transmembrane region" description="Helical" evidence="9">
    <location>
        <begin position="234"/>
        <end position="259"/>
    </location>
</feature>
<feature type="compositionally biased region" description="Pro residues" evidence="8">
    <location>
        <begin position="40"/>
        <end position="49"/>
    </location>
</feature>
<evidence type="ECO:0000259" key="10">
    <source>
        <dbReference type="Pfam" id="PF01490"/>
    </source>
</evidence>
<feature type="transmembrane region" description="Helical" evidence="9">
    <location>
        <begin position="431"/>
        <end position="450"/>
    </location>
</feature>
<evidence type="ECO:0000256" key="6">
    <source>
        <dbReference type="ARBA" id="ARBA00022989"/>
    </source>
</evidence>
<evidence type="ECO:0000313" key="12">
    <source>
        <dbReference type="Proteomes" id="UP000324767"/>
    </source>
</evidence>
<comment type="similarity">
    <text evidence="2">Belongs to the amino acid/polyamine transporter 2 family.</text>
</comment>
<dbReference type="OrthoDB" id="28208at2759"/>
<comment type="caution">
    <text evidence="11">The sequence shown here is derived from an EMBL/GenBank/DDBJ whole genome shotgun (WGS) entry which is preliminary data.</text>
</comment>
<feature type="domain" description="Amino acid transporter transmembrane" evidence="10">
    <location>
        <begin position="159"/>
        <end position="547"/>
    </location>
</feature>
<feature type="transmembrane region" description="Helical" evidence="9">
    <location>
        <begin position="528"/>
        <end position="547"/>
    </location>
</feature>
<accession>A0A5M8PN30</accession>
<evidence type="ECO:0000256" key="4">
    <source>
        <dbReference type="ARBA" id="ARBA00022692"/>
    </source>
</evidence>
<evidence type="ECO:0000256" key="1">
    <source>
        <dbReference type="ARBA" id="ARBA00004141"/>
    </source>
</evidence>
<dbReference type="GO" id="GO:0016020">
    <property type="term" value="C:membrane"/>
    <property type="evidence" value="ECO:0007669"/>
    <property type="project" value="UniProtKB-SubCell"/>
</dbReference>
<dbReference type="Pfam" id="PF01490">
    <property type="entry name" value="Aa_trans"/>
    <property type="match status" value="1"/>
</dbReference>
<proteinExistence type="inferred from homology"/>
<feature type="transmembrane region" description="Helical" evidence="9">
    <location>
        <begin position="312"/>
        <end position="332"/>
    </location>
</feature>
<dbReference type="PANTHER" id="PTHR22950:SF458">
    <property type="entry name" value="SODIUM-COUPLED NEUTRAL AMINO ACID TRANSPORTER 11-RELATED"/>
    <property type="match status" value="1"/>
</dbReference>
<feature type="transmembrane region" description="Helical" evidence="9">
    <location>
        <begin position="394"/>
        <end position="411"/>
    </location>
</feature>
<keyword evidence="4 9" id="KW-0812">Transmembrane</keyword>
<dbReference type="AlphaFoldDB" id="A0A5M8PN30"/>
<dbReference type="InterPro" id="IPR013057">
    <property type="entry name" value="AA_transpt_TM"/>
</dbReference>
<feature type="transmembrane region" description="Helical" evidence="9">
    <location>
        <begin position="352"/>
        <end position="373"/>
    </location>
</feature>
<dbReference type="EMBL" id="VXIT01000009">
    <property type="protein sequence ID" value="KAA6410398.1"/>
    <property type="molecule type" value="Genomic_DNA"/>
</dbReference>
<feature type="transmembrane region" description="Helical" evidence="9">
    <location>
        <begin position="190"/>
        <end position="213"/>
    </location>
</feature>
<feature type="region of interest" description="Disordered" evidence="8">
    <location>
        <begin position="1"/>
        <end position="75"/>
    </location>
</feature>
<protein>
    <submittedName>
        <fullName evidence="11">Amino acid transporter</fullName>
    </submittedName>
</protein>
<dbReference type="PANTHER" id="PTHR22950">
    <property type="entry name" value="AMINO ACID TRANSPORTER"/>
    <property type="match status" value="1"/>
</dbReference>
<reference evidence="11 12" key="1">
    <citation type="submission" date="2019-09" db="EMBL/GenBank/DDBJ databases">
        <title>The hologenome of the rock-dwelling lichen Lasallia pustulata.</title>
        <authorList>
            <person name="Greshake Tzovaras B."/>
            <person name="Segers F."/>
            <person name="Bicker A."/>
            <person name="Dal Grande F."/>
            <person name="Otte J."/>
            <person name="Hankeln T."/>
            <person name="Schmitt I."/>
            <person name="Ebersberger I."/>
        </authorList>
    </citation>
    <scope>NUCLEOTIDE SEQUENCE [LARGE SCALE GENOMIC DNA]</scope>
    <source>
        <strain evidence="11">A1-1</strain>
    </source>
</reference>
<keyword evidence="7 9" id="KW-0472">Membrane</keyword>
<evidence type="ECO:0000256" key="7">
    <source>
        <dbReference type="ARBA" id="ARBA00023136"/>
    </source>
</evidence>
<feature type="transmembrane region" description="Helical" evidence="9">
    <location>
        <begin position="165"/>
        <end position="184"/>
    </location>
</feature>
<evidence type="ECO:0000256" key="3">
    <source>
        <dbReference type="ARBA" id="ARBA00022448"/>
    </source>
</evidence>
<evidence type="ECO:0000256" key="5">
    <source>
        <dbReference type="ARBA" id="ARBA00022970"/>
    </source>
</evidence>
<keyword evidence="3" id="KW-0813">Transport</keyword>
<dbReference type="Proteomes" id="UP000324767">
    <property type="component" value="Unassembled WGS sequence"/>
</dbReference>
<keyword evidence="6 9" id="KW-1133">Transmembrane helix</keyword>
<dbReference type="GO" id="GO:0005783">
    <property type="term" value="C:endoplasmic reticulum"/>
    <property type="evidence" value="ECO:0007669"/>
    <property type="project" value="TreeGrafter"/>
</dbReference>
<evidence type="ECO:0000313" key="11">
    <source>
        <dbReference type="EMBL" id="KAA6410398.1"/>
    </source>
</evidence>
<evidence type="ECO:0000256" key="2">
    <source>
        <dbReference type="ARBA" id="ARBA00008066"/>
    </source>
</evidence>
<feature type="transmembrane region" description="Helical" evidence="9">
    <location>
        <begin position="279"/>
        <end position="300"/>
    </location>
</feature>
<keyword evidence="5" id="KW-0029">Amino-acid transport</keyword>
<comment type="subcellular location">
    <subcellularLocation>
        <location evidence="1">Membrane</location>
        <topology evidence="1">Multi-pass membrane protein</topology>
    </subcellularLocation>
</comment>
<dbReference type="GO" id="GO:0015179">
    <property type="term" value="F:L-amino acid transmembrane transporter activity"/>
    <property type="evidence" value="ECO:0007669"/>
    <property type="project" value="TreeGrafter"/>
</dbReference>
<gene>
    <name evidence="11" type="ORF">FRX48_05819</name>
</gene>
<organism evidence="11 12">
    <name type="scientific">Lasallia pustulata</name>
    <dbReference type="NCBI Taxonomy" id="136370"/>
    <lineage>
        <taxon>Eukaryota</taxon>
        <taxon>Fungi</taxon>
        <taxon>Dikarya</taxon>
        <taxon>Ascomycota</taxon>
        <taxon>Pezizomycotina</taxon>
        <taxon>Lecanoromycetes</taxon>
        <taxon>OSLEUM clade</taxon>
        <taxon>Umbilicariomycetidae</taxon>
        <taxon>Umbilicariales</taxon>
        <taxon>Umbilicariaceae</taxon>
        <taxon>Lasallia</taxon>
    </lineage>
</organism>
<sequence length="561" mass="61069">MPEDDDFSTRKHESTAEDHEESRLLLSDSLDDEEADQVVPPGPPFPKPPSVARRQSSLSRPPETGSPRTPRTPNRVRFDIAERASSEHVANGRQRGLQVEAGEWVEEEDYLARHASHGRRNSDGQRAPLLTDIEAPSVTLASSDLSFNAEDLLESARPKSGMRSAFMNMANSIIGAGIIGQPYAFRQAGLTMGIVLLVTLTITVDWTIRLIVVNSKLSGANSFQATMEYCFGKSGLIAISIAQWAFAFGGMVAFCIIVGDTIPHVMTALFPALPQVPFLWLLTKRQAVIIIFVLGVSYPLSLYRDIAKLAKASTLALISMAVIIITVITQGVRVPSEFRGGLKGSLFVKKGVFQAIGVISFAFVCHHNSLLIYGSLKKPTMDRFARVTHYSTSISMMACLAMALAGFLSFGDKTQGNVLNNFPTDNLMVNIARFCFGLNMLSTLPLEAFVCREVMSNYWFPNEPFNPNRHLIFSTSLVVTAMALSLLTCDLGAVFELIGATSACALAYILPPLCYIKLSTRSWKTIPAACCVGFGVVVMGISLLQAITKIVRNEGGAQVCQ</sequence>
<feature type="transmembrane region" description="Helical" evidence="9">
    <location>
        <begin position="471"/>
        <end position="488"/>
    </location>
</feature>
<feature type="transmembrane region" description="Helical" evidence="9">
    <location>
        <begin position="494"/>
        <end position="516"/>
    </location>
</feature>
<evidence type="ECO:0000256" key="9">
    <source>
        <dbReference type="SAM" id="Phobius"/>
    </source>
</evidence>